<keyword evidence="2" id="KW-1185">Reference proteome</keyword>
<name>A0ACC2J1R6_9PEZI</name>
<dbReference type="EMBL" id="JAPESX010000419">
    <property type="protein sequence ID" value="KAJ8121406.1"/>
    <property type="molecule type" value="Genomic_DNA"/>
</dbReference>
<accession>A0ACC2J1R6</accession>
<reference evidence="1" key="1">
    <citation type="submission" date="2022-11" db="EMBL/GenBank/DDBJ databases">
        <title>Genome Sequence of Nemania bipapillata.</title>
        <authorList>
            <person name="Buettner E."/>
        </authorList>
    </citation>
    <scope>NUCLEOTIDE SEQUENCE</scope>
    <source>
        <strain evidence="1">CP14</strain>
    </source>
</reference>
<dbReference type="Proteomes" id="UP001153334">
    <property type="component" value="Unassembled WGS sequence"/>
</dbReference>
<comment type="caution">
    <text evidence="1">The sequence shown here is derived from an EMBL/GenBank/DDBJ whole genome shotgun (WGS) entry which is preliminary data.</text>
</comment>
<protein>
    <submittedName>
        <fullName evidence="1">Uncharacterized protein</fullName>
    </submittedName>
</protein>
<gene>
    <name evidence="1" type="ORF">ONZ43_g2135</name>
</gene>
<evidence type="ECO:0000313" key="2">
    <source>
        <dbReference type="Proteomes" id="UP001153334"/>
    </source>
</evidence>
<proteinExistence type="predicted"/>
<organism evidence="1 2">
    <name type="scientific">Nemania bipapillata</name>
    <dbReference type="NCBI Taxonomy" id="110536"/>
    <lineage>
        <taxon>Eukaryota</taxon>
        <taxon>Fungi</taxon>
        <taxon>Dikarya</taxon>
        <taxon>Ascomycota</taxon>
        <taxon>Pezizomycotina</taxon>
        <taxon>Sordariomycetes</taxon>
        <taxon>Xylariomycetidae</taxon>
        <taxon>Xylariales</taxon>
        <taxon>Xylariaceae</taxon>
        <taxon>Nemania</taxon>
    </lineage>
</organism>
<evidence type="ECO:0000313" key="1">
    <source>
        <dbReference type="EMBL" id="KAJ8121406.1"/>
    </source>
</evidence>
<sequence>MAKLLSFAGSAWAIVSAILTSVSAASLPQPRADVSACKLKANQSVYLSAGFGYDLNCAPSVGTLSAFMIFVDFSDQSATESSPDILRDFFLPAAADWYSTSSYGALDLSVTADTSRFYRMPATAVSYNWERGLTAEVHERYIQDALAAYNATIPPVDVLYIVPTANASAITYSPTFVGDVRTRDGTYVARKSVTFGYDGYRTWGFLVLNHETGHTMCLPDYYPYNGSATGLFIGGWDLMGLISGPSPDYFAWDKWRLGWLVDSQVDCVAEPGQTSHVLSPVEVVGGKKAVVVKHNDTEALVIEVRSSTGLDTKSCAAGVLLYTVSTIIETGEGPVNVLNVTPGSGGCAGDELNDATLTLNGINSYTIADWGVKVTVVATNGEDFKLTIDVL</sequence>